<name>A0A2D4J4K9_MICLE</name>
<dbReference type="EMBL" id="IACK01142160">
    <property type="protein sequence ID" value="LAA91406.1"/>
    <property type="molecule type" value="Transcribed_RNA"/>
</dbReference>
<reference evidence="2" key="1">
    <citation type="submission" date="2017-07" db="EMBL/GenBank/DDBJ databases">
        <authorList>
            <person name="Mikheyev A."/>
            <person name="Grau M."/>
        </authorList>
    </citation>
    <scope>NUCLEOTIDE SEQUENCE</scope>
    <source>
        <tissue evidence="2">Venom_gland</tissue>
    </source>
</reference>
<reference evidence="2" key="2">
    <citation type="submission" date="2017-11" db="EMBL/GenBank/DDBJ databases">
        <title>Coralsnake Venomics: Analyses of Venom Gland Transcriptomes and Proteomes of Six Brazilian Taxa.</title>
        <authorList>
            <person name="Aird S.D."/>
            <person name="Jorge da Silva N."/>
            <person name="Qiu L."/>
            <person name="Villar-Briones A."/>
            <person name="Aparecida-Saddi V."/>
            <person name="Campos-Telles M.P."/>
            <person name="Grau M."/>
            <person name="Mikheyev A.S."/>
        </authorList>
    </citation>
    <scope>NUCLEOTIDE SEQUENCE</scope>
    <source>
        <tissue evidence="2">Venom_gland</tissue>
    </source>
</reference>
<accession>A0A2D4J4K9</accession>
<proteinExistence type="predicted"/>
<feature type="signal peptide" evidence="1">
    <location>
        <begin position="1"/>
        <end position="23"/>
    </location>
</feature>
<sequence>MVTLHISSLQVSLVSLFSGPSLAPKPINFNLKCSTRFPRVCIRQTTALLFFPKDLILGESSLHTDLCLVVMVTSCCYTYFCELTQFLKSHKALFYGRVPYILCYSSAIYLPANSFNSWASLEFYKHEKAPLSSYMMVSACLLVTED</sequence>
<protein>
    <submittedName>
        <fullName evidence="2">Uncharacterized protein</fullName>
    </submittedName>
</protein>
<dbReference type="AlphaFoldDB" id="A0A2D4J4K9"/>
<feature type="chain" id="PRO_5013770413" evidence="1">
    <location>
        <begin position="24"/>
        <end position="146"/>
    </location>
</feature>
<keyword evidence="1" id="KW-0732">Signal</keyword>
<evidence type="ECO:0000313" key="2">
    <source>
        <dbReference type="EMBL" id="LAA91406.1"/>
    </source>
</evidence>
<evidence type="ECO:0000256" key="1">
    <source>
        <dbReference type="SAM" id="SignalP"/>
    </source>
</evidence>
<organism evidence="2">
    <name type="scientific">Micrurus lemniscatus lemniscatus</name>
    <dbReference type="NCBI Taxonomy" id="129467"/>
    <lineage>
        <taxon>Eukaryota</taxon>
        <taxon>Metazoa</taxon>
        <taxon>Chordata</taxon>
        <taxon>Craniata</taxon>
        <taxon>Vertebrata</taxon>
        <taxon>Euteleostomi</taxon>
        <taxon>Lepidosauria</taxon>
        <taxon>Squamata</taxon>
        <taxon>Bifurcata</taxon>
        <taxon>Unidentata</taxon>
        <taxon>Episquamata</taxon>
        <taxon>Toxicofera</taxon>
        <taxon>Serpentes</taxon>
        <taxon>Colubroidea</taxon>
        <taxon>Elapidae</taxon>
        <taxon>Elapinae</taxon>
        <taxon>Micrurus</taxon>
    </lineage>
</organism>